<organism evidence="2 3">
    <name type="scientific">Variovorax paradoxus</name>
    <dbReference type="NCBI Taxonomy" id="34073"/>
    <lineage>
        <taxon>Bacteria</taxon>
        <taxon>Pseudomonadati</taxon>
        <taxon>Pseudomonadota</taxon>
        <taxon>Betaproteobacteria</taxon>
        <taxon>Burkholderiales</taxon>
        <taxon>Comamonadaceae</taxon>
        <taxon>Variovorax</taxon>
    </lineage>
</organism>
<dbReference type="AlphaFoldDB" id="A0A5Q0M0D7"/>
<name>A0A5Q0M0D7_VARPD</name>
<sequence length="318" mass="34767">MTGMTTPALETPADWPWDAMPDDLLDALTSSLARQLAAGPVYLLIDPMSSDVSPPIDTHPRHPVTGDALQSPAEQLPYLVELQDANDPLLAQSIAWAAEEHLRACANGCGPCRIGGWLQPHAPNDGATLARQIGALLQARNAPGGGHYLRLADRRVLALLHRLESPAIDWSRQLKGVAHWIYLDANFALQMLHGQSGPAVNQLLQLNAAHWQCVIEAEAINRSLMAWQGFRHPLPDDAVAQVVAPLARARRHGLHEPRDLAAYAAEALRFSAFEQYPDLPGRIARCLQTQQPLADRLQALRGHWTDSDTASPRPGRQP</sequence>
<dbReference type="InterPro" id="IPR025391">
    <property type="entry name" value="DUF4123"/>
</dbReference>
<dbReference type="Pfam" id="PF13503">
    <property type="entry name" value="DUF4123"/>
    <property type="match status" value="1"/>
</dbReference>
<evidence type="ECO:0000259" key="1">
    <source>
        <dbReference type="Pfam" id="PF13503"/>
    </source>
</evidence>
<evidence type="ECO:0000313" key="3">
    <source>
        <dbReference type="Proteomes" id="UP000326780"/>
    </source>
</evidence>
<dbReference type="EMBL" id="CP045644">
    <property type="protein sequence ID" value="QFZ82034.1"/>
    <property type="molecule type" value="Genomic_DNA"/>
</dbReference>
<feature type="domain" description="DUF4123" evidence="1">
    <location>
        <begin position="42"/>
        <end position="162"/>
    </location>
</feature>
<reference evidence="2 3" key="1">
    <citation type="submission" date="2019-10" db="EMBL/GenBank/DDBJ databases">
        <title>Complete genome sequence of Variovorax paradoxus 5C-2.</title>
        <authorList>
            <person name="Gogoleva N.E."/>
            <person name="Balkin A.S."/>
        </authorList>
    </citation>
    <scope>NUCLEOTIDE SEQUENCE [LARGE SCALE GENOMIC DNA]</scope>
    <source>
        <strain evidence="2 3">5C-2</strain>
    </source>
</reference>
<proteinExistence type="predicted"/>
<gene>
    <name evidence="2" type="ORF">GFK26_04340</name>
</gene>
<dbReference type="Proteomes" id="UP000326780">
    <property type="component" value="Chromosome"/>
</dbReference>
<accession>A0A5Q0M0D7</accession>
<evidence type="ECO:0000313" key="2">
    <source>
        <dbReference type="EMBL" id="QFZ82034.1"/>
    </source>
</evidence>
<protein>
    <submittedName>
        <fullName evidence="2">DUF4123 domain-containing protein</fullName>
    </submittedName>
</protein>
<dbReference type="RefSeq" id="WP_153280918.1">
    <property type="nucleotide sequence ID" value="NZ_CP045644.1"/>
</dbReference>